<dbReference type="SMART" id="SM00230">
    <property type="entry name" value="CysPc"/>
    <property type="match status" value="1"/>
</dbReference>
<dbReference type="AlphaFoldDB" id="A0AAW0EWD6"/>
<comment type="caution">
    <text evidence="5">The sequence shown here is derived from an EMBL/GenBank/DDBJ whole genome shotgun (WGS) entry which is preliminary data.</text>
</comment>
<dbReference type="PANTHER" id="PTHR10183:SF423">
    <property type="entry name" value="LEUCINE-RICH REPEAT PROTEIN (LRRP)"/>
    <property type="match status" value="1"/>
</dbReference>
<evidence type="ECO:0000313" key="6">
    <source>
        <dbReference type="Proteomes" id="UP001430356"/>
    </source>
</evidence>
<accession>A0AAW0EWD6</accession>
<organism evidence="5 6">
    <name type="scientific">Novymonas esmeraldas</name>
    <dbReference type="NCBI Taxonomy" id="1808958"/>
    <lineage>
        <taxon>Eukaryota</taxon>
        <taxon>Discoba</taxon>
        <taxon>Euglenozoa</taxon>
        <taxon>Kinetoplastea</taxon>
        <taxon>Metakinetoplastina</taxon>
        <taxon>Trypanosomatida</taxon>
        <taxon>Trypanosomatidae</taxon>
        <taxon>Novymonas</taxon>
    </lineage>
</organism>
<dbReference type="InterPro" id="IPR001300">
    <property type="entry name" value="Peptidase_C2_calpain_cat"/>
</dbReference>
<name>A0AAW0EWD6_9TRYP</name>
<protein>
    <submittedName>
        <fullName evidence="5">Calpain-like cysteine peptidase</fullName>
    </submittedName>
</protein>
<dbReference type="SUPFAM" id="SSF54001">
    <property type="entry name" value="Cysteine proteinases"/>
    <property type="match status" value="1"/>
</dbReference>
<dbReference type="Gene3D" id="2.60.40.1180">
    <property type="entry name" value="Golgi alpha-mannosidase II"/>
    <property type="match status" value="1"/>
</dbReference>
<sequence>MFDEFREESVEPVPCDACVRGSSTPWVNWGPSIAGEVTPCFKGGFLFRIIDPSKKVWALYNDTFVYEMHATFTFSPGSNVQPVTAIATSSPPSANGGEVDDRNRIIASMGGSELTISLVVYPMETVEFARGDKSKYSCHFDGKPLSKQYLQLEAAVASAELERDKAVLAKHAISAADSSEATLALCKRHHVDFIDASFPPGQHSLDGGRGLIAPSGWRRPVAYLPAALQGQVRLFRHPVTPSATQRGELGNSWVVSAMAALAEHPEHIKDMFRHPVSSEETQRDEAVGAYRVWLNKDGLWQSVLIDSYLPVVGKQQRYARSANGPCEMWVSYLEKAYAKRNHGYSSIAGGDPLFAIRDFTGFPTSRLDVRFRECVTDPVKSDVFFSRVAQDYENGHVVLLSTPGNSDPRSAHSTYKEKGIFVGYAYAVLDARVVEPPTARRKKVPPLRLLRVRNAWDAATKWTGKWSAESSMWQEHPEACAAFPQHGGDDGTFIMEWSEVLEVFVGCGVVFNHFGYVDYRVPFVFNGPVPDLCLEIHVTEPTTLTLTLSQPDTKGTAKESEDYNPIMISIAGTSSKITSPASRDGSARSSGTSSRSMTTSSAQLSTQEYTLLVNSSADAETPSKSFTFLQGRDISAMYTFAPEQSPYLVVPRLLAQQPGRSNGARASGAAAESDTETRSCVLGVLSQLAFTPYGQAHVRLRQLPAESLVFDNYLTFSNNSVEVEKTFYVRRTGASVVQRRAPELY</sequence>
<feature type="active site" evidence="1">
    <location>
        <position position="454"/>
    </location>
</feature>
<dbReference type="GO" id="GO:0004198">
    <property type="term" value="F:calcium-dependent cysteine-type endopeptidase activity"/>
    <property type="evidence" value="ECO:0007669"/>
    <property type="project" value="InterPro"/>
</dbReference>
<dbReference type="InterPro" id="IPR015232">
    <property type="entry name" value="DUF1935"/>
</dbReference>
<dbReference type="Pfam" id="PF09149">
    <property type="entry name" value="DUF1935"/>
    <property type="match status" value="1"/>
</dbReference>
<dbReference type="InterPro" id="IPR022684">
    <property type="entry name" value="Calpain_cysteine_protease"/>
</dbReference>
<feature type="region of interest" description="Disordered" evidence="3">
    <location>
        <begin position="576"/>
        <end position="603"/>
    </location>
</feature>
<evidence type="ECO:0000256" key="3">
    <source>
        <dbReference type="SAM" id="MobiDB-lite"/>
    </source>
</evidence>
<dbReference type="CDD" id="cd00044">
    <property type="entry name" value="CysPc"/>
    <property type="match status" value="1"/>
</dbReference>
<reference evidence="5 6" key="1">
    <citation type="journal article" date="2021" name="MBio">
        <title>A New Model Trypanosomatid, Novymonas esmeraldas: Genomic Perception of Its 'Candidatus Pandoraea novymonadis' Endosymbiont.</title>
        <authorList>
            <person name="Zakharova A."/>
            <person name="Saura A."/>
            <person name="Butenko A."/>
            <person name="Podesvova L."/>
            <person name="Warmusova S."/>
            <person name="Kostygov A.Y."/>
            <person name="Nenarokova A."/>
            <person name="Lukes J."/>
            <person name="Opperdoes F.R."/>
            <person name="Yurchenko V."/>
        </authorList>
    </citation>
    <scope>NUCLEOTIDE SEQUENCE [LARGE SCALE GENOMIC DNA]</scope>
    <source>
        <strain evidence="5 6">E262AT.01</strain>
    </source>
</reference>
<dbReference type="InterPro" id="IPR036310">
    <property type="entry name" value="Smp-1-like_sf"/>
</dbReference>
<feature type="compositionally biased region" description="Low complexity" evidence="3">
    <location>
        <begin position="579"/>
        <end position="602"/>
    </location>
</feature>
<comment type="caution">
    <text evidence="2">Lacks conserved residue(s) required for the propagation of feature annotation.</text>
</comment>
<dbReference type="EMBL" id="JAECZO010000117">
    <property type="protein sequence ID" value="KAK7197734.1"/>
    <property type="molecule type" value="Genomic_DNA"/>
</dbReference>
<dbReference type="Gene3D" id="3.90.70.10">
    <property type="entry name" value="Cysteine proteinases"/>
    <property type="match status" value="1"/>
</dbReference>
<dbReference type="InterPro" id="IPR013780">
    <property type="entry name" value="Glyco_hydro_b"/>
</dbReference>
<feature type="domain" description="Calpain catalytic" evidence="4">
    <location>
        <begin position="192"/>
        <end position="504"/>
    </location>
</feature>
<dbReference type="PRINTS" id="PR00704">
    <property type="entry name" value="CALPAIN"/>
</dbReference>
<evidence type="ECO:0000256" key="1">
    <source>
        <dbReference type="PIRSR" id="PIRSR622684-1"/>
    </source>
</evidence>
<keyword evidence="6" id="KW-1185">Reference proteome</keyword>
<dbReference type="PROSITE" id="PS50203">
    <property type="entry name" value="CALPAIN_CAT"/>
    <property type="match status" value="1"/>
</dbReference>
<evidence type="ECO:0000259" key="4">
    <source>
        <dbReference type="PROSITE" id="PS50203"/>
    </source>
</evidence>
<dbReference type="InterPro" id="IPR038765">
    <property type="entry name" value="Papain-like_cys_pep_sf"/>
</dbReference>
<dbReference type="Proteomes" id="UP001430356">
    <property type="component" value="Unassembled WGS sequence"/>
</dbReference>
<evidence type="ECO:0000256" key="2">
    <source>
        <dbReference type="PROSITE-ProRule" id="PRU00239"/>
    </source>
</evidence>
<dbReference type="Pfam" id="PF00648">
    <property type="entry name" value="Peptidase_C2"/>
    <property type="match status" value="1"/>
</dbReference>
<dbReference type="SUPFAM" id="SSF101601">
    <property type="entry name" value="Smp-1-like"/>
    <property type="match status" value="1"/>
</dbReference>
<evidence type="ECO:0000313" key="5">
    <source>
        <dbReference type="EMBL" id="KAK7197734.1"/>
    </source>
</evidence>
<dbReference type="GO" id="GO:0006508">
    <property type="term" value="P:proteolysis"/>
    <property type="evidence" value="ECO:0007669"/>
    <property type="project" value="InterPro"/>
</dbReference>
<proteinExistence type="predicted"/>
<gene>
    <name evidence="5" type="ORF">NESM_000725600</name>
</gene>
<dbReference type="PANTHER" id="PTHR10183">
    <property type="entry name" value="CALPAIN"/>
    <property type="match status" value="1"/>
</dbReference>